<reference evidence="6 8" key="2">
    <citation type="submission" date="2019-03" db="EMBL/GenBank/DDBJ databases">
        <title>Genomic Encyclopedia of Type Strains, Phase IV (KMG-IV): sequencing the most valuable type-strain genomes for metagenomic binning, comparative biology and taxonomic classification.</title>
        <authorList>
            <person name="Goeker M."/>
        </authorList>
    </citation>
    <scope>NUCLEOTIDE SEQUENCE [LARGE SCALE GENOMIC DNA]</scope>
    <source>
        <strain evidence="6 8">DSM 11603</strain>
    </source>
</reference>
<evidence type="ECO:0000256" key="2">
    <source>
        <dbReference type="ARBA" id="ARBA00023315"/>
    </source>
</evidence>
<dbReference type="InterPro" id="IPR050832">
    <property type="entry name" value="Bact_Acetyltransf"/>
</dbReference>
<gene>
    <name evidence="5" type="ORF">BG36_03990</name>
    <name evidence="6" type="ORF">DES43_10240</name>
</gene>
<comment type="caution">
    <text evidence="5">The sequence shown here is derived from an EMBL/GenBank/DDBJ whole genome shotgun (WGS) entry which is preliminary data.</text>
</comment>
<organism evidence="5 7">
    <name type="scientific">Aquamicrobium defluvii</name>
    <dbReference type="NCBI Taxonomy" id="69279"/>
    <lineage>
        <taxon>Bacteria</taxon>
        <taxon>Pseudomonadati</taxon>
        <taxon>Pseudomonadota</taxon>
        <taxon>Alphaproteobacteria</taxon>
        <taxon>Hyphomicrobiales</taxon>
        <taxon>Phyllobacteriaceae</taxon>
        <taxon>Aquamicrobium</taxon>
    </lineage>
</organism>
<dbReference type="HOGENOM" id="CLU_065219_0_0_5"/>
<dbReference type="PROSITE" id="PS50995">
    <property type="entry name" value="HTH_MARR_2"/>
    <property type="match status" value="1"/>
</dbReference>
<feature type="domain" description="HTH marR-type" evidence="3">
    <location>
        <begin position="1"/>
        <end position="136"/>
    </location>
</feature>
<accession>A0A011VJN7</accession>
<dbReference type="eggNOG" id="COG1846">
    <property type="taxonomic scope" value="Bacteria"/>
</dbReference>
<dbReference type="AlphaFoldDB" id="A0A011VJN7"/>
<dbReference type="InterPro" id="IPR000835">
    <property type="entry name" value="HTH_MarR-typ"/>
</dbReference>
<dbReference type="Pfam" id="PF00583">
    <property type="entry name" value="Acetyltransf_1"/>
    <property type="match status" value="1"/>
</dbReference>
<dbReference type="SMART" id="SM00347">
    <property type="entry name" value="HTH_MARR"/>
    <property type="match status" value="1"/>
</dbReference>
<dbReference type="InterPro" id="IPR016181">
    <property type="entry name" value="Acyl_CoA_acyltransferase"/>
</dbReference>
<dbReference type="eggNOG" id="COG0456">
    <property type="taxonomic scope" value="Bacteria"/>
</dbReference>
<evidence type="ECO:0000259" key="4">
    <source>
        <dbReference type="PROSITE" id="PS51186"/>
    </source>
</evidence>
<dbReference type="Gene3D" id="1.10.10.10">
    <property type="entry name" value="Winged helix-like DNA-binding domain superfamily/Winged helix DNA-binding domain"/>
    <property type="match status" value="1"/>
</dbReference>
<reference evidence="5 7" key="1">
    <citation type="submission" date="2014-02" db="EMBL/GenBank/DDBJ databases">
        <title>Aquamicrobium defluvii Genome sequencing.</title>
        <authorList>
            <person name="Wang X."/>
        </authorList>
    </citation>
    <scope>NUCLEOTIDE SEQUENCE [LARGE SCALE GENOMIC DNA]</scope>
    <source>
        <strain evidence="5 7">W13Z1</strain>
    </source>
</reference>
<dbReference type="InterPro" id="IPR036390">
    <property type="entry name" value="WH_DNA-bd_sf"/>
</dbReference>
<dbReference type="SUPFAM" id="SSF55729">
    <property type="entry name" value="Acyl-CoA N-acyltransferases (Nat)"/>
    <property type="match status" value="1"/>
</dbReference>
<dbReference type="PANTHER" id="PTHR43877:SF2">
    <property type="entry name" value="AMINOALKYLPHOSPHONATE N-ACETYLTRANSFERASE-RELATED"/>
    <property type="match status" value="1"/>
</dbReference>
<dbReference type="EMBL" id="SNZF01000002">
    <property type="protein sequence ID" value="TDR37496.1"/>
    <property type="molecule type" value="Genomic_DNA"/>
</dbReference>
<sequence>MENSKIARIRSFNRAVTRRVGALEESYLSRGRPLGEARLLFEIGRQGAALGALRQRLGLDSGYLSRMLRSLEAQGLVSVGAQDDDARARYATLTESGLAELAAYDALSDDQAQSLLKPLSPAARDRLVAAMAEVERLMAAAAVAIEEEDPDSADARQCLGLYVAEVASRFTDGFDTAKGSTASGDEFTRPHGAFLLARLDGNPVGCGAVRLLDARTAEIKRMWVSPQARGMGLAMRMLHRLEEIARDLGARTVCLDTNRALTEAQSLYERQGYEEVARFNDNPYADRWYSKRL</sequence>
<evidence type="ECO:0000313" key="8">
    <source>
        <dbReference type="Proteomes" id="UP000294958"/>
    </source>
</evidence>
<evidence type="ECO:0000256" key="1">
    <source>
        <dbReference type="ARBA" id="ARBA00022679"/>
    </source>
</evidence>
<keyword evidence="2" id="KW-0012">Acyltransferase</keyword>
<evidence type="ECO:0000313" key="6">
    <source>
        <dbReference type="EMBL" id="TDR37496.1"/>
    </source>
</evidence>
<dbReference type="PROSITE" id="PS51186">
    <property type="entry name" value="GNAT"/>
    <property type="match status" value="1"/>
</dbReference>
<dbReference type="Proteomes" id="UP000294958">
    <property type="component" value="Unassembled WGS sequence"/>
</dbReference>
<dbReference type="GO" id="GO:0016747">
    <property type="term" value="F:acyltransferase activity, transferring groups other than amino-acyl groups"/>
    <property type="evidence" value="ECO:0007669"/>
    <property type="project" value="InterPro"/>
</dbReference>
<dbReference type="Gene3D" id="3.40.630.30">
    <property type="match status" value="1"/>
</dbReference>
<dbReference type="RefSeq" id="WP_035026468.1">
    <property type="nucleotide sequence ID" value="NZ_KK073886.1"/>
</dbReference>
<name>A0A011VJN7_9HYPH</name>
<dbReference type="EMBL" id="JENY01000012">
    <property type="protein sequence ID" value="EXL08690.1"/>
    <property type="molecule type" value="Genomic_DNA"/>
</dbReference>
<dbReference type="Proteomes" id="UP000019849">
    <property type="component" value="Unassembled WGS sequence"/>
</dbReference>
<protein>
    <submittedName>
        <fullName evidence="5 6">MarR family transcriptional regulator</fullName>
    </submittedName>
</protein>
<dbReference type="CDD" id="cd04301">
    <property type="entry name" value="NAT_SF"/>
    <property type="match status" value="1"/>
</dbReference>
<dbReference type="PANTHER" id="PTHR43877">
    <property type="entry name" value="AMINOALKYLPHOSPHONATE N-ACETYLTRANSFERASE-RELATED-RELATED"/>
    <property type="match status" value="1"/>
</dbReference>
<evidence type="ECO:0000313" key="7">
    <source>
        <dbReference type="Proteomes" id="UP000019849"/>
    </source>
</evidence>
<dbReference type="Pfam" id="PF12802">
    <property type="entry name" value="MarR_2"/>
    <property type="match status" value="1"/>
</dbReference>
<dbReference type="OrthoDB" id="273614at2"/>
<dbReference type="SUPFAM" id="SSF46785">
    <property type="entry name" value="Winged helix' DNA-binding domain"/>
    <property type="match status" value="1"/>
</dbReference>
<dbReference type="GO" id="GO:0003700">
    <property type="term" value="F:DNA-binding transcription factor activity"/>
    <property type="evidence" value="ECO:0007669"/>
    <property type="project" value="InterPro"/>
</dbReference>
<keyword evidence="1 6" id="KW-0808">Transferase</keyword>
<dbReference type="PATRIC" id="fig|69279.3.peg.2196"/>
<evidence type="ECO:0000259" key="3">
    <source>
        <dbReference type="PROSITE" id="PS50995"/>
    </source>
</evidence>
<evidence type="ECO:0000313" key="5">
    <source>
        <dbReference type="EMBL" id="EXL08690.1"/>
    </source>
</evidence>
<keyword evidence="8" id="KW-1185">Reference proteome</keyword>
<dbReference type="STRING" id="69279.BG36_03990"/>
<dbReference type="InterPro" id="IPR000182">
    <property type="entry name" value="GNAT_dom"/>
</dbReference>
<feature type="domain" description="N-acetyltransferase" evidence="4">
    <location>
        <begin position="143"/>
        <end position="293"/>
    </location>
</feature>
<dbReference type="InterPro" id="IPR036388">
    <property type="entry name" value="WH-like_DNA-bd_sf"/>
</dbReference>
<proteinExistence type="predicted"/>